<dbReference type="SUPFAM" id="SSF55781">
    <property type="entry name" value="GAF domain-like"/>
    <property type="match status" value="1"/>
</dbReference>
<dbReference type="InterPro" id="IPR051448">
    <property type="entry name" value="CdaR-like_regulators"/>
</dbReference>
<feature type="region of interest" description="Disordered" evidence="2">
    <location>
        <begin position="1"/>
        <end position="24"/>
    </location>
</feature>
<reference evidence="4 5" key="1">
    <citation type="journal article" date="2024" name="Appl. Microbiol. Biotechnol.">
        <title>Biosynthetic gene clusters with biotechnological applications in novel Antarctic isolates from Actinomycetota.</title>
        <authorList>
            <person name="Bruna P."/>
            <person name="Nunez-Montero K."/>
            <person name="Contreras M.J."/>
            <person name="Leal K."/>
            <person name="Garcia M."/>
            <person name="Abanto M."/>
            <person name="Barrientos L."/>
        </authorList>
    </citation>
    <scope>NUCLEOTIDE SEQUENCE [LARGE SCALE GENOMIC DNA]</scope>
    <source>
        <strain evidence="4 5">Se16.17</strain>
    </source>
</reference>
<dbReference type="Pfam" id="PF13556">
    <property type="entry name" value="HTH_30"/>
    <property type="match status" value="1"/>
</dbReference>
<evidence type="ECO:0000256" key="2">
    <source>
        <dbReference type="SAM" id="MobiDB-lite"/>
    </source>
</evidence>
<dbReference type="PANTHER" id="PTHR33744">
    <property type="entry name" value="CARBOHYDRATE DIACID REGULATOR"/>
    <property type="match status" value="1"/>
</dbReference>
<dbReference type="InterPro" id="IPR042070">
    <property type="entry name" value="PucR_C-HTH_sf"/>
</dbReference>
<evidence type="ECO:0000256" key="1">
    <source>
        <dbReference type="ARBA" id="ARBA00006754"/>
    </source>
</evidence>
<proteinExistence type="inferred from homology"/>
<feature type="compositionally biased region" description="Basic and acidic residues" evidence="2">
    <location>
        <begin position="1"/>
        <end position="13"/>
    </location>
</feature>
<accession>A0ABV0GXL0</accession>
<dbReference type="Proteomes" id="UP001448614">
    <property type="component" value="Unassembled WGS sequence"/>
</dbReference>
<keyword evidence="5" id="KW-1185">Reference proteome</keyword>
<dbReference type="InterPro" id="IPR025736">
    <property type="entry name" value="PucR_C-HTH_dom"/>
</dbReference>
<evidence type="ECO:0000313" key="5">
    <source>
        <dbReference type="Proteomes" id="UP001448614"/>
    </source>
</evidence>
<dbReference type="Gene3D" id="3.30.450.40">
    <property type="match status" value="1"/>
</dbReference>
<organism evidence="4 5">
    <name type="scientific">Paenarthrobacter nicotinovorans</name>
    <name type="common">Arthrobacter nicotinovorans</name>
    <dbReference type="NCBI Taxonomy" id="29320"/>
    <lineage>
        <taxon>Bacteria</taxon>
        <taxon>Bacillati</taxon>
        <taxon>Actinomycetota</taxon>
        <taxon>Actinomycetes</taxon>
        <taxon>Micrococcales</taxon>
        <taxon>Micrococcaceae</taxon>
        <taxon>Paenarthrobacter</taxon>
    </lineage>
</organism>
<dbReference type="RefSeq" id="WP_347783480.1">
    <property type="nucleotide sequence ID" value="NZ_JBBMFV010000004.1"/>
</dbReference>
<comment type="caution">
    <text evidence="4">The sequence shown here is derived from an EMBL/GenBank/DDBJ whole genome shotgun (WGS) entry which is preliminary data.</text>
</comment>
<dbReference type="Gene3D" id="1.10.10.2840">
    <property type="entry name" value="PucR C-terminal helix-turn-helix domain"/>
    <property type="match status" value="1"/>
</dbReference>
<dbReference type="Pfam" id="PF17853">
    <property type="entry name" value="GGDEF_2"/>
    <property type="match status" value="1"/>
</dbReference>
<dbReference type="InterPro" id="IPR041522">
    <property type="entry name" value="CdaR_GGDEF"/>
</dbReference>
<evidence type="ECO:0000313" key="4">
    <source>
        <dbReference type="EMBL" id="MEO3943355.1"/>
    </source>
</evidence>
<dbReference type="EMBL" id="JBBMFV010000004">
    <property type="protein sequence ID" value="MEO3943355.1"/>
    <property type="molecule type" value="Genomic_DNA"/>
</dbReference>
<feature type="domain" description="GAF" evidence="3">
    <location>
        <begin position="33"/>
        <end position="184"/>
    </location>
</feature>
<comment type="similarity">
    <text evidence="1">Belongs to the CdaR family.</text>
</comment>
<dbReference type="PANTHER" id="PTHR33744:SF1">
    <property type="entry name" value="DNA-BINDING TRANSCRIPTIONAL ACTIVATOR ADER"/>
    <property type="match status" value="1"/>
</dbReference>
<dbReference type="InterPro" id="IPR003018">
    <property type="entry name" value="GAF"/>
</dbReference>
<protein>
    <submittedName>
        <fullName evidence="4">Helix-turn-helix domain-containing protein</fullName>
    </submittedName>
</protein>
<evidence type="ECO:0000259" key="3">
    <source>
        <dbReference type="SMART" id="SM00065"/>
    </source>
</evidence>
<dbReference type="Pfam" id="PF01590">
    <property type="entry name" value="GAF"/>
    <property type="match status" value="1"/>
</dbReference>
<name>A0ABV0GXL0_PAENI</name>
<dbReference type="SMART" id="SM00065">
    <property type="entry name" value="GAF"/>
    <property type="match status" value="1"/>
</dbReference>
<sequence>MDEASNRHFRAPEDTEILNATTESSRDLASVRDRTLILKGILRRTRTLLDADMAYLSLNDLPSGETYIHVTDNVQTEAYRNIRMPLGTGVLGAVAAGGSTASTLDYLADPNMNHIPTIDQVVAVEGVKAIAGAPLRVGGRIVGALLVAHRSPASLPPAGQRALEHMAAQAAIALEQTRRGSEIMQLRALIGSTTTSNEGRTRELQAMLALDERLMGSMVASVNAEGVVAVLEEATGRPLGLFDPTGRHRFGSVTLTKSAFENWGVQSAINTSLHGAGAATVRHKGEVYTVVAVAAGKEHLATLVMNGTAGKEIALLERGSVFVSAALLFERTLVDANNRAQSTLMEDLLASRTEDQAQAVRARFVTFGLELRNDTAVLVILVDPPVRHSALATVQQRLRRGPMLVSTHIGHICVVTTSSGEALAREMDQILHQEGIRAVIGHATSTSGSISGIREAHDEASEVVTAAKELGWRRGFADLNDLGIAGIMLSHDSASTAARIVERTLGPVRDYDRAHRTELLGTLWSYLESGSSLQRTSSQLHIHQNTVRQRLERIDSLLGAQWRTPSRRIDVHFALRLWKLAPPTSKPDAVRGQ</sequence>
<gene>
    <name evidence="4" type="ORF">V3C41_19965</name>
</gene>
<dbReference type="InterPro" id="IPR029016">
    <property type="entry name" value="GAF-like_dom_sf"/>
</dbReference>